<evidence type="ECO:0000256" key="5">
    <source>
        <dbReference type="ARBA" id="ARBA00022741"/>
    </source>
</evidence>
<reference evidence="13 14" key="1">
    <citation type="submission" date="2024-09" db="EMBL/GenBank/DDBJ databases">
        <authorList>
            <person name="Zhang Y."/>
        </authorList>
    </citation>
    <scope>NUCLEOTIDE SEQUENCE [LARGE SCALE GENOMIC DNA]</scope>
    <source>
        <strain evidence="13 14">SH314</strain>
    </source>
</reference>
<dbReference type="InterPro" id="IPR011761">
    <property type="entry name" value="ATP-grasp"/>
</dbReference>
<dbReference type="PANTHER" id="PTHR21621">
    <property type="entry name" value="RIBOSOMAL PROTEIN S6 MODIFICATION PROTEIN"/>
    <property type="match status" value="1"/>
</dbReference>
<name>A0ABV4VXJ8_9GAMM</name>
<dbReference type="NCBIfam" id="TIGR00768">
    <property type="entry name" value="rimK_fam"/>
    <property type="match status" value="1"/>
</dbReference>
<evidence type="ECO:0000256" key="3">
    <source>
        <dbReference type="ARBA" id="ARBA00022598"/>
    </source>
</evidence>
<evidence type="ECO:0000256" key="1">
    <source>
        <dbReference type="ARBA" id="ARBA00001936"/>
    </source>
</evidence>
<comment type="caution">
    <text evidence="13">The sequence shown here is derived from an EMBL/GenBank/DDBJ whole genome shotgun (WGS) entry which is preliminary data.</text>
</comment>
<proteinExistence type="predicted"/>
<keyword evidence="5 10" id="KW-0547">Nucleotide-binding</keyword>
<dbReference type="Pfam" id="PF08443">
    <property type="entry name" value="RimK"/>
    <property type="match status" value="1"/>
</dbReference>
<dbReference type="InterPro" id="IPR041107">
    <property type="entry name" value="Rimk_N"/>
</dbReference>
<evidence type="ECO:0000256" key="2">
    <source>
        <dbReference type="ARBA" id="ARBA00001946"/>
    </source>
</evidence>
<gene>
    <name evidence="13" type="ORF">ACE02L_14435</name>
</gene>
<evidence type="ECO:0000259" key="12">
    <source>
        <dbReference type="PROSITE" id="PS50975"/>
    </source>
</evidence>
<dbReference type="GO" id="GO:0016874">
    <property type="term" value="F:ligase activity"/>
    <property type="evidence" value="ECO:0007669"/>
    <property type="project" value="UniProtKB-KW"/>
</dbReference>
<keyword evidence="3 13" id="KW-0436">Ligase</keyword>
<dbReference type="Gene3D" id="3.30.470.20">
    <property type="entry name" value="ATP-grasp fold, B domain"/>
    <property type="match status" value="1"/>
</dbReference>
<dbReference type="PROSITE" id="PS50975">
    <property type="entry name" value="ATP_GRASP"/>
    <property type="match status" value="1"/>
</dbReference>
<evidence type="ECO:0000256" key="8">
    <source>
        <dbReference type="ARBA" id="ARBA00022917"/>
    </source>
</evidence>
<feature type="region of interest" description="Disordered" evidence="11">
    <location>
        <begin position="304"/>
        <end position="338"/>
    </location>
</feature>
<dbReference type="Gene3D" id="3.40.50.20">
    <property type="match status" value="1"/>
</dbReference>
<dbReference type="SUPFAM" id="SSF56059">
    <property type="entry name" value="Glutathione synthetase ATP-binding domain-like"/>
    <property type="match status" value="1"/>
</dbReference>
<sequence>MRGWILYKETATQLKPELYEIERLLAAAKADNIELEVYAPDEFDLTVTREDNKSILLNGQPVELPDFIIPRMGSGTTYFALAIIRHLERLGVYCLNPSKAIEIVKDKLFSQQLLAEKNLPTPKTMLVKFPVDIELVERHLGFPVVIKTLSGSQGSGVFLSHKAREFDDLMQLIEATNKNANIILQEFIANSHGRDLRVFTIGGRVAGCYERRGQEDSFKANVSAGGSARPFEITPEIEWLATQTANILDLDVAGIDLLFDNGHYKICEANSSPGFEGLESCLNVDIAAQILHFIRIRLGMFNKDEKSSESTPSQMAEPEVSTATNTSASTPAANTHSK</sequence>
<dbReference type="RefSeq" id="WP_374919627.1">
    <property type="nucleotide sequence ID" value="NZ_JBHFGJ010000006.1"/>
</dbReference>
<dbReference type="EMBL" id="JBHFGJ010000006">
    <property type="protein sequence ID" value="MFB2653933.1"/>
    <property type="molecule type" value="Genomic_DNA"/>
</dbReference>
<dbReference type="InterPro" id="IPR004666">
    <property type="entry name" value="Rp_bS6_RimK/Lys_biosynth_LsyX"/>
</dbReference>
<keyword evidence="9" id="KW-0464">Manganese</keyword>
<protein>
    <submittedName>
        <fullName evidence="13">RimK family alpha-L-glutamate ligase</fullName>
    </submittedName>
</protein>
<keyword evidence="4" id="KW-0479">Metal-binding</keyword>
<dbReference type="Gene3D" id="3.30.1490.20">
    <property type="entry name" value="ATP-grasp fold, A domain"/>
    <property type="match status" value="1"/>
</dbReference>
<evidence type="ECO:0000256" key="4">
    <source>
        <dbReference type="ARBA" id="ARBA00022723"/>
    </source>
</evidence>
<evidence type="ECO:0000313" key="13">
    <source>
        <dbReference type="EMBL" id="MFB2653933.1"/>
    </source>
</evidence>
<evidence type="ECO:0000256" key="7">
    <source>
        <dbReference type="ARBA" id="ARBA00022842"/>
    </source>
</evidence>
<evidence type="ECO:0000256" key="10">
    <source>
        <dbReference type="PROSITE-ProRule" id="PRU00409"/>
    </source>
</evidence>
<dbReference type="InterPro" id="IPR013651">
    <property type="entry name" value="ATP-grasp_RimK-type"/>
</dbReference>
<keyword evidence="6 10" id="KW-0067">ATP-binding</keyword>
<evidence type="ECO:0000256" key="6">
    <source>
        <dbReference type="ARBA" id="ARBA00022840"/>
    </source>
</evidence>
<keyword evidence="7" id="KW-0460">Magnesium</keyword>
<dbReference type="PANTHER" id="PTHR21621:SF2">
    <property type="entry name" value="COENZYME GAMMA-F420-2:ALPHA-L-GLUTAMATE LIGASE"/>
    <property type="match status" value="1"/>
</dbReference>
<feature type="domain" description="ATP-grasp" evidence="12">
    <location>
        <begin position="111"/>
        <end position="295"/>
    </location>
</feature>
<accession>A0ABV4VXJ8</accession>
<evidence type="ECO:0000256" key="9">
    <source>
        <dbReference type="ARBA" id="ARBA00023211"/>
    </source>
</evidence>
<feature type="compositionally biased region" description="Low complexity" evidence="11">
    <location>
        <begin position="321"/>
        <end position="338"/>
    </location>
</feature>
<dbReference type="Pfam" id="PF18030">
    <property type="entry name" value="Rimk_N"/>
    <property type="match status" value="1"/>
</dbReference>
<keyword evidence="14" id="KW-1185">Reference proteome</keyword>
<evidence type="ECO:0000313" key="14">
    <source>
        <dbReference type="Proteomes" id="UP001576726"/>
    </source>
</evidence>
<dbReference type="InterPro" id="IPR013815">
    <property type="entry name" value="ATP_grasp_subdomain_1"/>
</dbReference>
<keyword evidence="8" id="KW-0648">Protein biosynthesis</keyword>
<organism evidence="13 14">
    <name type="scientific">Shewanella seohaensis</name>
    <dbReference type="NCBI Taxonomy" id="755175"/>
    <lineage>
        <taxon>Bacteria</taxon>
        <taxon>Pseudomonadati</taxon>
        <taxon>Pseudomonadota</taxon>
        <taxon>Gammaproteobacteria</taxon>
        <taxon>Alteromonadales</taxon>
        <taxon>Shewanellaceae</taxon>
        <taxon>Shewanella</taxon>
    </lineage>
</organism>
<comment type="cofactor">
    <cofactor evidence="1">
        <name>Mn(2+)</name>
        <dbReference type="ChEBI" id="CHEBI:29035"/>
    </cofactor>
</comment>
<evidence type="ECO:0000256" key="11">
    <source>
        <dbReference type="SAM" id="MobiDB-lite"/>
    </source>
</evidence>
<comment type="cofactor">
    <cofactor evidence="2">
        <name>Mg(2+)</name>
        <dbReference type="ChEBI" id="CHEBI:18420"/>
    </cofactor>
</comment>
<dbReference type="Proteomes" id="UP001576726">
    <property type="component" value="Unassembled WGS sequence"/>
</dbReference>